<evidence type="ECO:0000256" key="2">
    <source>
        <dbReference type="SAM" id="Coils"/>
    </source>
</evidence>
<proteinExistence type="inferred from homology"/>
<dbReference type="Pfam" id="PF25917">
    <property type="entry name" value="BSH_RND"/>
    <property type="match status" value="1"/>
</dbReference>
<keyword evidence="9" id="KW-1185">Reference proteome</keyword>
<reference evidence="7 9" key="1">
    <citation type="journal article" date="2021" name="Mol. Ecol.">
        <title>Polar bear-adapted Ursidibacter maritimus are remarkably conserved after generations in captivity.</title>
        <authorList>
            <person name="Espinosa-Gongora C."/>
            <person name="Hansen M.J."/>
            <person name="Bertelsen M.F."/>
            <person name="Bojesen A.M."/>
        </authorList>
    </citation>
    <scope>NUCLEOTIDE SEQUENCE</scope>
    <source>
        <strain evidence="7">Pb43105x</strain>
        <strain evidence="6 9">Pb43106</strain>
    </source>
</reference>
<feature type="domain" description="Multidrug resistance protein MdtA-like alpha-helical hairpin" evidence="3">
    <location>
        <begin position="116"/>
        <end position="177"/>
    </location>
</feature>
<evidence type="ECO:0000313" key="6">
    <source>
        <dbReference type="EMBL" id="MBV6530850.1"/>
    </source>
</evidence>
<organism evidence="7 8">
    <name type="scientific">Ursidibacter maritimus</name>
    <dbReference type="NCBI Taxonomy" id="1331689"/>
    <lineage>
        <taxon>Bacteria</taxon>
        <taxon>Pseudomonadati</taxon>
        <taxon>Pseudomonadota</taxon>
        <taxon>Gammaproteobacteria</taxon>
        <taxon>Pasteurellales</taxon>
        <taxon>Pasteurellaceae</taxon>
        <taxon>Ursidibacter</taxon>
    </lineage>
</organism>
<dbReference type="Gene3D" id="2.40.30.170">
    <property type="match status" value="1"/>
</dbReference>
<dbReference type="FunFam" id="1.10.287.470:FF:000026">
    <property type="entry name" value="Efflux RND transporter periplasmic adaptor subunit"/>
    <property type="match status" value="1"/>
</dbReference>
<dbReference type="OrthoDB" id="9806939at2"/>
<comment type="similarity">
    <text evidence="1">Belongs to the membrane fusion protein (MFP) (TC 8.A.1) family.</text>
</comment>
<evidence type="ECO:0000313" key="9">
    <source>
        <dbReference type="Proteomes" id="UP001196379"/>
    </source>
</evidence>
<comment type="caution">
    <text evidence="7">The sequence shown here is derived from an EMBL/GenBank/DDBJ whole genome shotgun (WGS) entry which is preliminary data.</text>
</comment>
<dbReference type="Gene3D" id="1.10.287.470">
    <property type="entry name" value="Helix hairpin bin"/>
    <property type="match status" value="1"/>
</dbReference>
<evidence type="ECO:0000259" key="4">
    <source>
        <dbReference type="Pfam" id="PF25917"/>
    </source>
</evidence>
<dbReference type="Pfam" id="PF25876">
    <property type="entry name" value="HH_MFP_RND"/>
    <property type="match status" value="1"/>
</dbReference>
<dbReference type="GeneID" id="65548567"/>
<dbReference type="InterPro" id="IPR058624">
    <property type="entry name" value="MdtA-like_HH"/>
</dbReference>
<dbReference type="EMBL" id="JABULY010000001">
    <property type="protein sequence ID" value="MBV6530850.1"/>
    <property type="molecule type" value="Genomic_DNA"/>
</dbReference>
<dbReference type="Proteomes" id="UP001196379">
    <property type="component" value="Unassembled WGS sequence"/>
</dbReference>
<sequence>MTTETKKPSFFKRFGVWLVLLLVLLVFGAVIAINQKIAQAKADAAANPFPSITMVTAMDVTSREWTPVIDAVGYIRPNQGAMLSAQVSGTVSRVLVKAGDSVKKGQLLVELDSSVEQASLRASEAQLSAVQANYQRYRNLVASNSASKAELDNAQASYNQLVASIESLKASIKRRQIYAPFDGEAGIVKINEGQYINVGTEIVRVEDRSQMKVSFTLPQTDLELIRVGQKVTVTADAVLGQTFEAAISAIDPAVNRSTGLVELEATVQGKGLLYSGMFARLNISLPTERNQVVVPQIAVTYTMYGESAYVLQPLSDEEKENLKATLEKHTESSINGERAKHLLNNLETVLIAKQVEVKTAERSGIYAQLKSGVKVGDKLVTGGFQRLRNNAYVTVSDKAGAGTSQPAKNSRL</sequence>
<dbReference type="Gene3D" id="2.40.50.100">
    <property type="match status" value="1"/>
</dbReference>
<gene>
    <name evidence="6" type="ORF">HT657_01600</name>
    <name evidence="7" type="ORF">HT672_01200</name>
</gene>
<evidence type="ECO:0000259" key="5">
    <source>
        <dbReference type="Pfam" id="PF25954"/>
    </source>
</evidence>
<dbReference type="EMBL" id="JABUMC010000001">
    <property type="protein sequence ID" value="MBV6545926.1"/>
    <property type="molecule type" value="Genomic_DNA"/>
</dbReference>
<dbReference type="AlphaFoldDB" id="A0A949WHI7"/>
<dbReference type="InterPro" id="IPR006143">
    <property type="entry name" value="RND_pump_MFP"/>
</dbReference>
<evidence type="ECO:0000313" key="8">
    <source>
        <dbReference type="Proteomes" id="UP000732858"/>
    </source>
</evidence>
<dbReference type="RefSeq" id="WP_157402737.1">
    <property type="nucleotide sequence ID" value="NZ_JABULY010000001.1"/>
</dbReference>
<evidence type="ECO:0000259" key="3">
    <source>
        <dbReference type="Pfam" id="PF25876"/>
    </source>
</evidence>
<dbReference type="NCBIfam" id="TIGR01730">
    <property type="entry name" value="RND_mfp"/>
    <property type="match status" value="1"/>
</dbReference>
<feature type="domain" description="Multidrug resistance protein MdtA-like barrel-sandwich hybrid" evidence="4">
    <location>
        <begin position="83"/>
        <end position="201"/>
    </location>
</feature>
<dbReference type="InterPro" id="IPR058792">
    <property type="entry name" value="Beta-barrel_RND_2"/>
</dbReference>
<feature type="coiled-coil region" evidence="2">
    <location>
        <begin position="120"/>
        <end position="171"/>
    </location>
</feature>
<dbReference type="GO" id="GO:0015562">
    <property type="term" value="F:efflux transmembrane transporter activity"/>
    <property type="evidence" value="ECO:0007669"/>
    <property type="project" value="TreeGrafter"/>
</dbReference>
<dbReference type="PANTHER" id="PTHR30469">
    <property type="entry name" value="MULTIDRUG RESISTANCE PROTEIN MDTA"/>
    <property type="match status" value="1"/>
</dbReference>
<dbReference type="PANTHER" id="PTHR30469:SF11">
    <property type="entry name" value="BLL4320 PROTEIN"/>
    <property type="match status" value="1"/>
</dbReference>
<dbReference type="GO" id="GO:1990281">
    <property type="term" value="C:efflux pump complex"/>
    <property type="evidence" value="ECO:0007669"/>
    <property type="project" value="TreeGrafter"/>
</dbReference>
<dbReference type="Gene3D" id="2.40.420.20">
    <property type="match status" value="1"/>
</dbReference>
<dbReference type="SUPFAM" id="SSF111369">
    <property type="entry name" value="HlyD-like secretion proteins"/>
    <property type="match status" value="1"/>
</dbReference>
<name>A0A949WHI7_9PAST</name>
<accession>A0A949WHI7</accession>
<dbReference type="FunFam" id="2.40.30.170:FF:000010">
    <property type="entry name" value="Efflux RND transporter periplasmic adaptor subunit"/>
    <property type="match status" value="1"/>
</dbReference>
<dbReference type="Pfam" id="PF25954">
    <property type="entry name" value="Beta-barrel_RND_2"/>
    <property type="match status" value="1"/>
</dbReference>
<keyword evidence="2" id="KW-0175">Coiled coil</keyword>
<protein>
    <submittedName>
        <fullName evidence="7">Efflux RND transporter periplasmic adaptor subunit</fullName>
    </submittedName>
</protein>
<dbReference type="Proteomes" id="UP000732858">
    <property type="component" value="Unassembled WGS sequence"/>
</dbReference>
<dbReference type="InterPro" id="IPR058625">
    <property type="entry name" value="MdtA-like_BSH"/>
</dbReference>
<evidence type="ECO:0000256" key="1">
    <source>
        <dbReference type="ARBA" id="ARBA00009477"/>
    </source>
</evidence>
<evidence type="ECO:0000313" key="7">
    <source>
        <dbReference type="EMBL" id="MBV6545926.1"/>
    </source>
</evidence>
<feature type="domain" description="CusB-like beta-barrel" evidence="5">
    <location>
        <begin position="214"/>
        <end position="284"/>
    </location>
</feature>